<comment type="caution">
    <text evidence="2">The sequence shown here is derived from an EMBL/GenBank/DDBJ whole genome shotgun (WGS) entry which is preliminary data.</text>
</comment>
<sequence length="226" mass="26267">MVKGKVWRWAGLAAGLLFLIGGFIWFYQVCFKVEPGPLLEETLQRAQQAESYRYRLVAELDLGGKKRNWVRVDGERAPGCYHFRGETLGTPVEIYQIGKRSYTRDPVTGKWTVIDGIDLSQQQLYMAEIDPLSSFQFKSGAVPTLAGKDKVRGRKCWVLEVKPEVESKYLELWWEDFTYRFWIDRRSHVLLKAEAKACSKNSRDTKLTMVVEFRDFNEKIKFEPPV</sequence>
<evidence type="ECO:0008006" key="4">
    <source>
        <dbReference type="Google" id="ProtNLM"/>
    </source>
</evidence>
<protein>
    <recommendedName>
        <fullName evidence="4">Outer membrane lipoprotein-sorting protein</fullName>
    </recommendedName>
</protein>
<keyword evidence="1" id="KW-0812">Transmembrane</keyword>
<evidence type="ECO:0000256" key="1">
    <source>
        <dbReference type="SAM" id="Phobius"/>
    </source>
</evidence>
<dbReference type="Proteomes" id="UP000053326">
    <property type="component" value="Unassembled WGS sequence"/>
</dbReference>
<keyword evidence="1" id="KW-1133">Transmembrane helix</keyword>
<organism evidence="2 3">
    <name type="scientific">Thermacetogenium phaeum</name>
    <dbReference type="NCBI Taxonomy" id="85874"/>
    <lineage>
        <taxon>Bacteria</taxon>
        <taxon>Bacillati</taxon>
        <taxon>Bacillota</taxon>
        <taxon>Clostridia</taxon>
        <taxon>Thermoanaerobacterales</taxon>
        <taxon>Thermoanaerobacteraceae</taxon>
        <taxon>Thermacetogenium</taxon>
    </lineage>
</organism>
<dbReference type="EMBL" id="LGFO01000050">
    <property type="protein sequence ID" value="KUK36721.1"/>
    <property type="molecule type" value="Genomic_DNA"/>
</dbReference>
<feature type="transmembrane region" description="Helical" evidence="1">
    <location>
        <begin position="7"/>
        <end position="27"/>
    </location>
</feature>
<dbReference type="Gene3D" id="2.50.20.20">
    <property type="match status" value="1"/>
</dbReference>
<proteinExistence type="predicted"/>
<accession>A0A101FGS0</accession>
<evidence type="ECO:0000313" key="2">
    <source>
        <dbReference type="EMBL" id="KUK36721.1"/>
    </source>
</evidence>
<name>A0A101FGS0_9THEO</name>
<evidence type="ECO:0000313" key="3">
    <source>
        <dbReference type="Proteomes" id="UP000053326"/>
    </source>
</evidence>
<keyword evidence="1" id="KW-0472">Membrane</keyword>
<reference evidence="3" key="1">
    <citation type="journal article" date="2015" name="MBio">
        <title>Genome-Resolved Metagenomic Analysis Reveals Roles for Candidate Phyla and Other Microbial Community Members in Biogeochemical Transformations in Oil Reservoirs.</title>
        <authorList>
            <person name="Hu P."/>
            <person name="Tom L."/>
            <person name="Singh A."/>
            <person name="Thomas B.C."/>
            <person name="Baker B.J."/>
            <person name="Piceno Y.M."/>
            <person name="Andersen G.L."/>
            <person name="Banfield J.F."/>
        </authorList>
    </citation>
    <scope>NUCLEOTIDE SEQUENCE [LARGE SCALE GENOMIC DNA]</scope>
</reference>
<dbReference type="AlphaFoldDB" id="A0A101FGS0"/>
<gene>
    <name evidence="2" type="ORF">XD66_0566</name>
</gene>